<evidence type="ECO:0000256" key="1">
    <source>
        <dbReference type="SAM" id="MobiDB-lite"/>
    </source>
</evidence>
<feature type="region of interest" description="Disordered" evidence="1">
    <location>
        <begin position="1"/>
        <end position="70"/>
    </location>
</feature>
<name>A0A8S3D413_9BILA</name>
<dbReference type="Proteomes" id="UP000676336">
    <property type="component" value="Unassembled WGS sequence"/>
</dbReference>
<gene>
    <name evidence="2" type="ORF">SMN809_LOCUS53912</name>
</gene>
<feature type="non-terminal residue" evidence="2">
    <location>
        <position position="1"/>
    </location>
</feature>
<feature type="compositionally biased region" description="Basic and acidic residues" evidence="1">
    <location>
        <begin position="40"/>
        <end position="58"/>
    </location>
</feature>
<proteinExistence type="predicted"/>
<feature type="non-terminal residue" evidence="2">
    <location>
        <position position="70"/>
    </location>
</feature>
<accession>A0A8S3D413</accession>
<sequence>FYLSTPLTTVSSQPSSSSSNSINETKSDSSSTTVKSIPGDNHDDLKHIELKFNNKTSDEQSIATSQKSPI</sequence>
<dbReference type="EMBL" id="CAJOBI010186687">
    <property type="protein sequence ID" value="CAF4946730.1"/>
    <property type="molecule type" value="Genomic_DNA"/>
</dbReference>
<evidence type="ECO:0000313" key="3">
    <source>
        <dbReference type="Proteomes" id="UP000676336"/>
    </source>
</evidence>
<reference evidence="2" key="1">
    <citation type="submission" date="2021-02" db="EMBL/GenBank/DDBJ databases">
        <authorList>
            <person name="Nowell W R."/>
        </authorList>
    </citation>
    <scope>NUCLEOTIDE SEQUENCE</scope>
</reference>
<evidence type="ECO:0000313" key="2">
    <source>
        <dbReference type="EMBL" id="CAF4946730.1"/>
    </source>
</evidence>
<comment type="caution">
    <text evidence="2">The sequence shown here is derived from an EMBL/GenBank/DDBJ whole genome shotgun (WGS) entry which is preliminary data.</text>
</comment>
<protein>
    <submittedName>
        <fullName evidence="2">Uncharacterized protein</fullName>
    </submittedName>
</protein>
<organism evidence="2 3">
    <name type="scientific">Rotaria magnacalcarata</name>
    <dbReference type="NCBI Taxonomy" id="392030"/>
    <lineage>
        <taxon>Eukaryota</taxon>
        <taxon>Metazoa</taxon>
        <taxon>Spiralia</taxon>
        <taxon>Gnathifera</taxon>
        <taxon>Rotifera</taxon>
        <taxon>Eurotatoria</taxon>
        <taxon>Bdelloidea</taxon>
        <taxon>Philodinida</taxon>
        <taxon>Philodinidae</taxon>
        <taxon>Rotaria</taxon>
    </lineage>
</organism>
<dbReference type="AlphaFoldDB" id="A0A8S3D413"/>
<feature type="compositionally biased region" description="Polar residues" evidence="1">
    <location>
        <begin position="59"/>
        <end position="70"/>
    </location>
</feature>
<feature type="compositionally biased region" description="Low complexity" evidence="1">
    <location>
        <begin position="1"/>
        <end position="36"/>
    </location>
</feature>